<dbReference type="InterPro" id="IPR043429">
    <property type="entry name" value="ArtM/GltK/GlnP/TcyL/YhdX-like"/>
</dbReference>
<dbReference type="Pfam" id="PF00528">
    <property type="entry name" value="BPD_transp_1"/>
    <property type="match status" value="1"/>
</dbReference>
<dbReference type="PROSITE" id="PS50928">
    <property type="entry name" value="ABC_TM1"/>
    <property type="match status" value="1"/>
</dbReference>
<evidence type="ECO:0000256" key="7">
    <source>
        <dbReference type="RuleBase" id="RU363032"/>
    </source>
</evidence>
<evidence type="ECO:0000256" key="5">
    <source>
        <dbReference type="ARBA" id="ARBA00022989"/>
    </source>
</evidence>
<keyword evidence="5 7" id="KW-1133">Transmembrane helix</keyword>
<dbReference type="PANTHER" id="PTHR30614">
    <property type="entry name" value="MEMBRANE COMPONENT OF AMINO ACID ABC TRANSPORTER"/>
    <property type="match status" value="1"/>
</dbReference>
<keyword evidence="6 7" id="KW-0472">Membrane</keyword>
<keyword evidence="3 7" id="KW-0812">Transmembrane</keyword>
<protein>
    <submittedName>
        <fullName evidence="9">ABC transporter permease subunit</fullName>
    </submittedName>
</protein>
<accession>A0A927E966</accession>
<feature type="domain" description="ABC transmembrane type-1" evidence="8">
    <location>
        <begin position="107"/>
        <end position="398"/>
    </location>
</feature>
<dbReference type="SUPFAM" id="SSF161098">
    <property type="entry name" value="MetI-like"/>
    <property type="match status" value="2"/>
</dbReference>
<feature type="transmembrane region" description="Helical" evidence="7">
    <location>
        <begin position="41"/>
        <end position="59"/>
    </location>
</feature>
<feature type="transmembrane region" description="Helical" evidence="7">
    <location>
        <begin position="196"/>
        <end position="218"/>
    </location>
</feature>
<feature type="transmembrane region" description="Helical" evidence="7">
    <location>
        <begin position="380"/>
        <end position="401"/>
    </location>
</feature>
<feature type="transmembrane region" description="Helical" evidence="7">
    <location>
        <begin position="239"/>
        <end position="259"/>
    </location>
</feature>
<feature type="transmembrane region" description="Helical" evidence="7">
    <location>
        <begin position="111"/>
        <end position="131"/>
    </location>
</feature>
<sequence length="410" mass="43869">MTSIDRSLAASGPIRADIRARQAAKPPRRRLSWGDPFTRGLIYQAGLAILLALGIHALYSNVSENLQRQNIATGFSFLEQLARFNIGESPIPYSASDTYGRALLVGVLNTLRVAAVAIVFATVLGVAAGVARASRNVVISTLAGTYVELARNVPIILHVLLWSSIIRNLPPPRQAHDLLGIGFISNRGLTVPLPGFGTSGGTIMIALGVAVLSAFAAARLARRYGERTGRYVEPVVPALAVLVALPLLTWLVTGAQFTPDIPQRRGFGFTGGLTLSPEFFALAIGLTIYTGAFIAEIVRGGIQAVPKGQVEAARALGLHPFSIMTRIVLPQALRVIVPPLSSQFLSLTKNSSLGVIIGYPELVNIGNTVMNQTGQAMEMVTIMMLIYFTLSLITSLLMNFYNSRVALKGR</sequence>
<comment type="caution">
    <text evidence="9">The sequence shown here is derived from an EMBL/GenBank/DDBJ whole genome shotgun (WGS) entry which is preliminary data.</text>
</comment>
<evidence type="ECO:0000256" key="1">
    <source>
        <dbReference type="ARBA" id="ARBA00004651"/>
    </source>
</evidence>
<evidence type="ECO:0000256" key="6">
    <source>
        <dbReference type="ARBA" id="ARBA00023136"/>
    </source>
</evidence>
<dbReference type="InterPro" id="IPR000515">
    <property type="entry name" value="MetI-like"/>
</dbReference>
<dbReference type="Proteomes" id="UP000619295">
    <property type="component" value="Unassembled WGS sequence"/>
</dbReference>
<evidence type="ECO:0000256" key="3">
    <source>
        <dbReference type="ARBA" id="ARBA00022692"/>
    </source>
</evidence>
<comment type="subcellular location">
    <subcellularLocation>
        <location evidence="1 7">Cell membrane</location>
        <topology evidence="1 7">Multi-pass membrane protein</topology>
    </subcellularLocation>
</comment>
<dbReference type="GO" id="GO:0005886">
    <property type="term" value="C:plasma membrane"/>
    <property type="evidence" value="ECO:0007669"/>
    <property type="project" value="UniProtKB-SubCell"/>
</dbReference>
<evidence type="ECO:0000313" key="10">
    <source>
        <dbReference type="Proteomes" id="UP000619295"/>
    </source>
</evidence>
<dbReference type="GO" id="GO:0006865">
    <property type="term" value="P:amino acid transport"/>
    <property type="evidence" value="ECO:0007669"/>
    <property type="project" value="UniProtKB-KW"/>
</dbReference>
<keyword evidence="7" id="KW-0813">Transport</keyword>
<evidence type="ECO:0000256" key="4">
    <source>
        <dbReference type="ARBA" id="ARBA00022970"/>
    </source>
</evidence>
<keyword evidence="4" id="KW-0029">Amino-acid transport</keyword>
<name>A0A927E966_9HYPH</name>
<gene>
    <name evidence="9" type="ORF">IED13_11255</name>
</gene>
<dbReference type="AlphaFoldDB" id="A0A927E966"/>
<evidence type="ECO:0000313" key="9">
    <source>
        <dbReference type="EMBL" id="MBD3846277.1"/>
    </source>
</evidence>
<comment type="similarity">
    <text evidence="2">Belongs to the binding-protein-dependent transport system permease family. HisMQ subfamily.</text>
</comment>
<evidence type="ECO:0000256" key="2">
    <source>
        <dbReference type="ARBA" id="ARBA00010072"/>
    </source>
</evidence>
<proteinExistence type="inferred from homology"/>
<dbReference type="EMBL" id="JACXWY010000005">
    <property type="protein sequence ID" value="MBD3846277.1"/>
    <property type="molecule type" value="Genomic_DNA"/>
</dbReference>
<dbReference type="PANTHER" id="PTHR30614:SF37">
    <property type="entry name" value="AMINO-ACID ABC TRANSPORTER PERMEASE PROTEIN YHDX-RELATED"/>
    <property type="match status" value="1"/>
</dbReference>
<dbReference type="CDD" id="cd06261">
    <property type="entry name" value="TM_PBP2"/>
    <property type="match status" value="1"/>
</dbReference>
<dbReference type="Gene3D" id="1.10.3720.10">
    <property type="entry name" value="MetI-like"/>
    <property type="match status" value="2"/>
</dbReference>
<organism evidence="9 10">
    <name type="scientific">Bosea spartocytisi</name>
    <dbReference type="NCBI Taxonomy" id="2773451"/>
    <lineage>
        <taxon>Bacteria</taxon>
        <taxon>Pseudomonadati</taxon>
        <taxon>Pseudomonadota</taxon>
        <taxon>Alphaproteobacteria</taxon>
        <taxon>Hyphomicrobiales</taxon>
        <taxon>Boseaceae</taxon>
        <taxon>Bosea</taxon>
    </lineage>
</organism>
<evidence type="ECO:0000259" key="8">
    <source>
        <dbReference type="PROSITE" id="PS50928"/>
    </source>
</evidence>
<dbReference type="InterPro" id="IPR035906">
    <property type="entry name" value="MetI-like_sf"/>
</dbReference>
<keyword evidence="10" id="KW-1185">Reference proteome</keyword>
<feature type="transmembrane region" description="Helical" evidence="7">
    <location>
        <begin position="279"/>
        <end position="298"/>
    </location>
</feature>
<dbReference type="GO" id="GO:0055085">
    <property type="term" value="P:transmembrane transport"/>
    <property type="evidence" value="ECO:0007669"/>
    <property type="project" value="InterPro"/>
</dbReference>
<reference evidence="9" key="1">
    <citation type="submission" date="2020-09" db="EMBL/GenBank/DDBJ databases">
        <title>Bosea spartocytisi sp. nov. a root nodule endophyte of Spartocytisus supranubius in the high mountain ecosystem fo the Teide National Park (Canary Islands, Spain).</title>
        <authorList>
            <person name="Pulido-Suarez L."/>
            <person name="Peix A."/>
            <person name="Igual J.M."/>
            <person name="Socas-Perez N."/>
            <person name="Velazquez E."/>
            <person name="Flores-Felix J.D."/>
            <person name="Leon-Barrios M."/>
        </authorList>
    </citation>
    <scope>NUCLEOTIDE SEQUENCE</scope>
    <source>
        <strain evidence="9">SSUT16</strain>
    </source>
</reference>